<keyword evidence="1" id="KW-0547">Nucleotide-binding</keyword>
<keyword evidence="2" id="KW-0175">Coiled coil</keyword>
<evidence type="ECO:0000256" key="3">
    <source>
        <dbReference type="SAM" id="MobiDB-lite"/>
    </source>
</evidence>
<dbReference type="GO" id="GO:0071013">
    <property type="term" value="C:catalytic step 2 spliceosome"/>
    <property type="evidence" value="ECO:0007669"/>
    <property type="project" value="TreeGrafter"/>
</dbReference>
<dbReference type="InterPro" id="IPR045055">
    <property type="entry name" value="DNA2/NAM7-like"/>
</dbReference>
<dbReference type="EMBL" id="BTFZ01000011">
    <property type="protein sequence ID" value="GMM36482.1"/>
    <property type="molecule type" value="Genomic_DNA"/>
</dbReference>
<dbReference type="Gene3D" id="3.40.50.300">
    <property type="entry name" value="P-loop containing nucleotide triphosphate hydrolases"/>
    <property type="match status" value="2"/>
</dbReference>
<dbReference type="InterPro" id="IPR032174">
    <property type="entry name" value="Aquarius_N"/>
</dbReference>
<keyword evidence="1" id="KW-0378">Hydrolase</keyword>
<dbReference type="InterPro" id="IPR048966">
    <property type="entry name" value="Aquarius_b-barrel"/>
</dbReference>
<feature type="domain" description="RNA helicase aquarius N-terminal" evidence="6">
    <location>
        <begin position="21"/>
        <end position="400"/>
    </location>
</feature>
<organism evidence="8 9">
    <name type="scientific">Saccharomycopsis crataegensis</name>
    <dbReference type="NCBI Taxonomy" id="43959"/>
    <lineage>
        <taxon>Eukaryota</taxon>
        <taxon>Fungi</taxon>
        <taxon>Dikarya</taxon>
        <taxon>Ascomycota</taxon>
        <taxon>Saccharomycotina</taxon>
        <taxon>Saccharomycetes</taxon>
        <taxon>Saccharomycopsidaceae</taxon>
        <taxon>Saccharomycopsis</taxon>
    </lineage>
</organism>
<accession>A0AAV5QPH0</accession>
<dbReference type="FunFam" id="3.40.50.300:FF:002863">
    <property type="entry name" value="Pre-mRNA-splicing factor cwf11"/>
    <property type="match status" value="1"/>
</dbReference>
<dbReference type="GO" id="GO:0003678">
    <property type="term" value="F:DNA helicase activity"/>
    <property type="evidence" value="ECO:0007669"/>
    <property type="project" value="UniProtKB-ARBA"/>
</dbReference>
<comment type="caution">
    <text evidence="8">The sequence shown here is derived from an EMBL/GenBank/DDBJ whole genome shotgun (WGS) entry which is preliminary data.</text>
</comment>
<evidence type="ECO:0000259" key="6">
    <source>
        <dbReference type="Pfam" id="PF16399"/>
    </source>
</evidence>
<dbReference type="GO" id="GO:0003729">
    <property type="term" value="F:mRNA binding"/>
    <property type="evidence" value="ECO:0007669"/>
    <property type="project" value="TreeGrafter"/>
</dbReference>
<evidence type="ECO:0000259" key="4">
    <source>
        <dbReference type="Pfam" id="PF13086"/>
    </source>
</evidence>
<reference evidence="8 9" key="1">
    <citation type="journal article" date="2023" name="Elife">
        <title>Identification of key yeast species and microbe-microbe interactions impacting larval growth of Drosophila in the wild.</title>
        <authorList>
            <person name="Mure A."/>
            <person name="Sugiura Y."/>
            <person name="Maeda R."/>
            <person name="Honda K."/>
            <person name="Sakurai N."/>
            <person name="Takahashi Y."/>
            <person name="Watada M."/>
            <person name="Katoh T."/>
            <person name="Gotoh A."/>
            <person name="Gotoh Y."/>
            <person name="Taniguchi I."/>
            <person name="Nakamura K."/>
            <person name="Hayashi T."/>
            <person name="Katayama T."/>
            <person name="Uemura T."/>
            <person name="Hattori Y."/>
        </authorList>
    </citation>
    <scope>NUCLEOTIDE SEQUENCE [LARGE SCALE GENOMIC DNA]</scope>
    <source>
        <strain evidence="8 9">SC-9</strain>
    </source>
</reference>
<evidence type="ECO:0000256" key="2">
    <source>
        <dbReference type="SAM" id="Coils"/>
    </source>
</evidence>
<dbReference type="GeneID" id="90074457"/>
<evidence type="ECO:0008006" key="10">
    <source>
        <dbReference type="Google" id="ProtNLM"/>
    </source>
</evidence>
<dbReference type="Pfam" id="PF13086">
    <property type="entry name" value="AAA_11"/>
    <property type="match status" value="1"/>
</dbReference>
<dbReference type="RefSeq" id="XP_064853478.1">
    <property type="nucleotide sequence ID" value="XM_064997406.1"/>
</dbReference>
<dbReference type="Pfam" id="PF16399">
    <property type="entry name" value="Aquarius_N_1st"/>
    <property type="match status" value="1"/>
</dbReference>
<gene>
    <name evidence="8" type="ORF">DASC09_038070</name>
</gene>
<feature type="region of interest" description="Disordered" evidence="3">
    <location>
        <begin position="724"/>
        <end position="748"/>
    </location>
</feature>
<evidence type="ECO:0000256" key="1">
    <source>
        <dbReference type="ARBA" id="ARBA00022806"/>
    </source>
</evidence>
<evidence type="ECO:0000259" key="7">
    <source>
        <dbReference type="Pfam" id="PF21143"/>
    </source>
</evidence>
<proteinExistence type="predicted"/>
<protein>
    <recommendedName>
        <fullName evidence="10">Pre-mRNA-splicing factor</fullName>
    </recommendedName>
</protein>
<feature type="domain" description="DNA2/NAM7 helicase-like C-terminal" evidence="5">
    <location>
        <begin position="1105"/>
        <end position="1309"/>
    </location>
</feature>
<dbReference type="InterPro" id="IPR041677">
    <property type="entry name" value="DNA2/NAM7_AAA_11"/>
</dbReference>
<evidence type="ECO:0000313" key="9">
    <source>
        <dbReference type="Proteomes" id="UP001360560"/>
    </source>
</evidence>
<dbReference type="Pfam" id="PF21143">
    <property type="entry name" value="Aquarius_N_2nd"/>
    <property type="match status" value="1"/>
</dbReference>
<dbReference type="InterPro" id="IPR027417">
    <property type="entry name" value="P-loop_NTPase"/>
</dbReference>
<dbReference type="PANTHER" id="PTHR10887">
    <property type="entry name" value="DNA2/NAM7 HELICASE FAMILY"/>
    <property type="match status" value="1"/>
</dbReference>
<dbReference type="Pfam" id="PF13087">
    <property type="entry name" value="AAA_12"/>
    <property type="match status" value="1"/>
</dbReference>
<dbReference type="PANTHER" id="PTHR10887:SF5">
    <property type="entry name" value="RNA HELICASE AQUARIUS"/>
    <property type="match status" value="1"/>
</dbReference>
<keyword evidence="9" id="KW-1185">Reference proteome</keyword>
<dbReference type="Proteomes" id="UP001360560">
    <property type="component" value="Unassembled WGS sequence"/>
</dbReference>
<evidence type="ECO:0000259" key="5">
    <source>
        <dbReference type="Pfam" id="PF13087"/>
    </source>
</evidence>
<feature type="domain" description="DNA2/NAM7 helicase helicase" evidence="4">
    <location>
        <begin position="789"/>
        <end position="1094"/>
    </location>
</feature>
<dbReference type="InterPro" id="IPR041679">
    <property type="entry name" value="DNA2/NAM7-like_C"/>
</dbReference>
<evidence type="ECO:0000313" key="8">
    <source>
        <dbReference type="EMBL" id="GMM36482.1"/>
    </source>
</evidence>
<name>A0AAV5QPH0_9ASCO</name>
<dbReference type="CDD" id="cd18808">
    <property type="entry name" value="SF1_C_Upf1"/>
    <property type="match status" value="1"/>
</dbReference>
<feature type="domain" description="RNA helicase aquarius beta-barrel" evidence="7">
    <location>
        <begin position="493"/>
        <end position="645"/>
    </location>
</feature>
<keyword evidence="1" id="KW-0067">ATP-binding</keyword>
<dbReference type="SUPFAM" id="SSF52540">
    <property type="entry name" value="P-loop containing nucleoside triphosphate hydrolases"/>
    <property type="match status" value="1"/>
</dbReference>
<keyword evidence="1" id="KW-0347">Helicase</keyword>
<feature type="coiled-coil region" evidence="2">
    <location>
        <begin position="178"/>
        <end position="205"/>
    </location>
</feature>
<sequence length="1384" mass="159379">MISKKKDGSEKFEDEIVSKSQVWINVKKQRKLDTKLIHNILKSTRSLIISKKCNLKSVASILDSVNYLELYLWENVSEDSTNDHIISIALIFKLKSLIEVPIWSVIDDAMKFKILVKRVFMLLLSISLQPSILPKDIFNLKYLISFVDLLVNNLDNAAIRKQIAPFFSIGLFSNLANAEQLLNQYPFLKKSYNSLEKKLAKAQDKSELNFQRTWFYSFIDNYQKLLFSARSKGISHEDMIEYNNSVFCLLIDIISQLPTRRFANTILKEMNLMATIQSSATYRDERLNKSNSFYMESLNLLKEFIYFPIDDFSGLNKTEDLNKSAYELIETLKQVAHVFMPDRLKGLTHSSLSEITDNDIFHTYFNDLSLEEVMEFSRKLGIDTCQLPKDMSLMIESIYFKFIGQVCFSSINKHQVYLPTERDILKNFLLFDEDAGTEILSRPLYKLGSQYLSFNDFLNRNFHLYCQESFYQIRNDIENVINRLKVKKSNKNIEGDNWHFAGTSKYALKIKPLEILDVSPVSIESKHPSYVKAEVQFHYHKLPRNFAEEWDSLSKDEVVFLVSLEEPSKNPKNYLEKYGIKHMVSATVIELLDGHGQPLKESKMENQNENPRNNKYRRLYVNMDPYVFNNDDKELYGTFNAIIRRKKKENNFCMILESVRALLSSEINLPNWIADILLGYGDPTGESYKNQHRRASILDFSHVFDSFDHLKECLPNYEISTQYGGDASNKKRKTSEKPSDDPSIEPPFMLDFGNGDQKKVNVLPFKAHNYNQLISGRQGKLDFRPLVHFTKSQVDAIISGLSPGLTLILGPPGTGKTDVATQIVSSIVQNFSFEKTLIITHSNHGLNHIFTKINDLGTIDGQHLLRLGHGGQYLYGDKDEESFSKFGRVENALNDIPILLDKVNKLSESLSIEGYHGNSCETSLLFFNVYIKRLWKSFLYELKENPNSNEVLINKFPFKKFLHEEFKTANLFDESAEFKENVSEAAYYYGCVATLFEKLQSYRPFEVLRSSKERSNYMLVKQAKVVAMTATHLAMRLKEFRELGVEFDTIIIEEAGQLTELESFLPLALTGSSSNSLKRFILIGDYKQNSPIIQNKVLSDYSNFNHSLFEIFCKMGVPTIQLSDQGRSRESLCDLYSHVYETSSMKINTLPNMKTDDFTYANPGFGRVYQLIDVDKFQGKGELEPTPNFYQNLGEAEYAVSLYSYMRLLGYPKEKIVILTMYAGQKFLIEDILKQRCGKSKEGSQDDFEGFTFGHPEVSTVDNYQGREADYVILSIVRTKRLGYIRDIKRMTVALSRAKLGLYVLGNAKLLSTAVDPELKQMISKLVRREPDGNHLDIVTGELFSDKSKREEVSMVDKNNSKSFKNIEEFGKYVYDMTIEKLNK</sequence>
<dbReference type="InterPro" id="IPR047187">
    <property type="entry name" value="SF1_C_Upf1"/>
</dbReference>